<feature type="non-terminal residue" evidence="2">
    <location>
        <position position="1"/>
    </location>
</feature>
<keyword evidence="3" id="KW-1185">Reference proteome</keyword>
<sequence>RRYSDFEALRDAVRSVHRCVSDFDFPHKSKFNTFADWTKERRRTGFEDFMMLLLGFTTRPAEVDAFLE</sequence>
<dbReference type="Pfam" id="PF00787">
    <property type="entry name" value="PX"/>
    <property type="match status" value="1"/>
</dbReference>
<dbReference type="AlphaFoldDB" id="A0A836CA34"/>
<dbReference type="Gene3D" id="3.30.1520.10">
    <property type="entry name" value="Phox-like domain"/>
    <property type="match status" value="1"/>
</dbReference>
<feature type="domain" description="PX" evidence="1">
    <location>
        <begin position="1"/>
        <end position="68"/>
    </location>
</feature>
<dbReference type="GO" id="GO:0035091">
    <property type="term" value="F:phosphatidylinositol binding"/>
    <property type="evidence" value="ECO:0007669"/>
    <property type="project" value="InterPro"/>
</dbReference>
<dbReference type="OrthoDB" id="201177at2759"/>
<comment type="caution">
    <text evidence="2">The sequence shown here is derived from an EMBL/GenBank/DDBJ whole genome shotgun (WGS) entry which is preliminary data.</text>
</comment>
<name>A0A836CA34_9STRA</name>
<proteinExistence type="predicted"/>
<dbReference type="SUPFAM" id="SSF64268">
    <property type="entry name" value="PX domain"/>
    <property type="match status" value="1"/>
</dbReference>
<organism evidence="2 3">
    <name type="scientific">Tribonema minus</name>
    <dbReference type="NCBI Taxonomy" id="303371"/>
    <lineage>
        <taxon>Eukaryota</taxon>
        <taxon>Sar</taxon>
        <taxon>Stramenopiles</taxon>
        <taxon>Ochrophyta</taxon>
        <taxon>PX clade</taxon>
        <taxon>Xanthophyceae</taxon>
        <taxon>Tribonematales</taxon>
        <taxon>Tribonemataceae</taxon>
        <taxon>Tribonema</taxon>
    </lineage>
</organism>
<dbReference type="InterPro" id="IPR001683">
    <property type="entry name" value="PX_dom"/>
</dbReference>
<evidence type="ECO:0000313" key="2">
    <source>
        <dbReference type="EMBL" id="KAG5177458.1"/>
    </source>
</evidence>
<dbReference type="Proteomes" id="UP000664859">
    <property type="component" value="Unassembled WGS sequence"/>
</dbReference>
<feature type="non-terminal residue" evidence="2">
    <location>
        <position position="68"/>
    </location>
</feature>
<reference evidence="2" key="1">
    <citation type="submission" date="2021-02" db="EMBL/GenBank/DDBJ databases">
        <title>First Annotated Genome of the Yellow-green Alga Tribonema minus.</title>
        <authorList>
            <person name="Mahan K.M."/>
        </authorList>
    </citation>
    <scope>NUCLEOTIDE SEQUENCE</scope>
    <source>
        <strain evidence="2">UTEX B ZZ1240</strain>
    </source>
</reference>
<evidence type="ECO:0000313" key="3">
    <source>
        <dbReference type="Proteomes" id="UP000664859"/>
    </source>
</evidence>
<dbReference type="EMBL" id="JAFCMP010000525">
    <property type="protein sequence ID" value="KAG5177458.1"/>
    <property type="molecule type" value="Genomic_DNA"/>
</dbReference>
<dbReference type="InterPro" id="IPR036871">
    <property type="entry name" value="PX_dom_sf"/>
</dbReference>
<evidence type="ECO:0000259" key="1">
    <source>
        <dbReference type="PROSITE" id="PS50195"/>
    </source>
</evidence>
<accession>A0A836CA34</accession>
<protein>
    <recommendedName>
        <fullName evidence="1">PX domain-containing protein</fullName>
    </recommendedName>
</protein>
<gene>
    <name evidence="2" type="ORF">JKP88DRAFT_148391</name>
</gene>
<dbReference type="PROSITE" id="PS50195">
    <property type="entry name" value="PX"/>
    <property type="match status" value="1"/>
</dbReference>